<reference evidence="2 3" key="1">
    <citation type="journal article" date="2024" name="G3 (Bethesda)">
        <title>Genome assembly of Hibiscus sabdariffa L. provides insights into metabolisms of medicinal natural products.</title>
        <authorList>
            <person name="Kim T."/>
        </authorList>
    </citation>
    <scope>NUCLEOTIDE SEQUENCE [LARGE SCALE GENOMIC DNA]</scope>
    <source>
        <strain evidence="2">TK-2024</strain>
        <tissue evidence="2">Old leaves</tissue>
    </source>
</reference>
<gene>
    <name evidence="2" type="ORF">V6N12_037349</name>
</gene>
<name>A0ABR2ATV2_9ROSI</name>
<organism evidence="2 3">
    <name type="scientific">Hibiscus sabdariffa</name>
    <name type="common">roselle</name>
    <dbReference type="NCBI Taxonomy" id="183260"/>
    <lineage>
        <taxon>Eukaryota</taxon>
        <taxon>Viridiplantae</taxon>
        <taxon>Streptophyta</taxon>
        <taxon>Embryophyta</taxon>
        <taxon>Tracheophyta</taxon>
        <taxon>Spermatophyta</taxon>
        <taxon>Magnoliopsida</taxon>
        <taxon>eudicotyledons</taxon>
        <taxon>Gunneridae</taxon>
        <taxon>Pentapetalae</taxon>
        <taxon>rosids</taxon>
        <taxon>malvids</taxon>
        <taxon>Malvales</taxon>
        <taxon>Malvaceae</taxon>
        <taxon>Malvoideae</taxon>
        <taxon>Hibiscus</taxon>
    </lineage>
</organism>
<dbReference type="Proteomes" id="UP001472677">
    <property type="component" value="Unassembled WGS sequence"/>
</dbReference>
<proteinExistence type="predicted"/>
<dbReference type="EMBL" id="JBBPBM010000330">
    <property type="protein sequence ID" value="KAK8497107.1"/>
    <property type="molecule type" value="Genomic_DNA"/>
</dbReference>
<keyword evidence="3" id="KW-1185">Reference proteome</keyword>
<protein>
    <submittedName>
        <fullName evidence="2">Uncharacterized protein</fullName>
    </submittedName>
</protein>
<evidence type="ECO:0000256" key="1">
    <source>
        <dbReference type="SAM" id="MobiDB-lite"/>
    </source>
</evidence>
<comment type="caution">
    <text evidence="2">The sequence shown here is derived from an EMBL/GenBank/DDBJ whole genome shotgun (WGS) entry which is preliminary data.</text>
</comment>
<sequence>MRVPDLNSRQLQHEKFSDDDVPSAPPFSSLVKEDKQNSQHIIVTEIQSANGAADSLDPKMLKETLSFSSVAMSLQGTDELLE</sequence>
<evidence type="ECO:0000313" key="3">
    <source>
        <dbReference type="Proteomes" id="UP001472677"/>
    </source>
</evidence>
<accession>A0ABR2ATV2</accession>
<feature type="region of interest" description="Disordered" evidence="1">
    <location>
        <begin position="1"/>
        <end position="35"/>
    </location>
</feature>
<evidence type="ECO:0000313" key="2">
    <source>
        <dbReference type="EMBL" id="KAK8497107.1"/>
    </source>
</evidence>